<feature type="signal peptide" evidence="1">
    <location>
        <begin position="1"/>
        <end position="21"/>
    </location>
</feature>
<dbReference type="AlphaFoldDB" id="A0AA96EXJ2"/>
<dbReference type="KEGG" id="fcj:RN605_05170"/>
<protein>
    <submittedName>
        <fullName evidence="2">Uncharacterized protein</fullName>
    </submittedName>
</protein>
<proteinExistence type="predicted"/>
<reference evidence="2 4" key="1">
    <citation type="submission" date="2023-09" db="EMBL/GenBank/DDBJ databases">
        <title>Flavobacterium sp. a novel bacteria isolate from Pepper rhizosphere.</title>
        <authorList>
            <person name="Peng Y."/>
            <person name="Lee J."/>
        </authorList>
    </citation>
    <scope>NUCLEOTIDE SEQUENCE</scope>
    <source>
        <strain evidence="2">PMR2A8</strain>
        <strain evidence="3 4">PMTSA4</strain>
    </source>
</reference>
<feature type="chain" id="PRO_5044705154" evidence="1">
    <location>
        <begin position="22"/>
        <end position="154"/>
    </location>
</feature>
<dbReference type="EMBL" id="CP134890">
    <property type="protein sequence ID" value="WNM22751.1"/>
    <property type="molecule type" value="Genomic_DNA"/>
</dbReference>
<dbReference type="Proteomes" id="UP001304515">
    <property type="component" value="Chromosome"/>
</dbReference>
<keyword evidence="1" id="KW-0732">Signal</keyword>
<evidence type="ECO:0000256" key="1">
    <source>
        <dbReference type="SAM" id="SignalP"/>
    </source>
</evidence>
<evidence type="ECO:0000313" key="2">
    <source>
        <dbReference type="EMBL" id="WNM18700.1"/>
    </source>
</evidence>
<dbReference type="EMBL" id="CP134878">
    <property type="protein sequence ID" value="WNM18700.1"/>
    <property type="molecule type" value="Genomic_DNA"/>
</dbReference>
<accession>A0AA96EXJ2</accession>
<organism evidence="2">
    <name type="scientific">Flavobacterium capsici</name>
    <dbReference type="NCBI Taxonomy" id="3075618"/>
    <lineage>
        <taxon>Bacteria</taxon>
        <taxon>Pseudomonadati</taxon>
        <taxon>Bacteroidota</taxon>
        <taxon>Flavobacteriia</taxon>
        <taxon>Flavobacteriales</taxon>
        <taxon>Flavobacteriaceae</taxon>
        <taxon>Flavobacterium</taxon>
    </lineage>
</organism>
<dbReference type="RefSeq" id="WP_313322821.1">
    <property type="nucleotide sequence ID" value="NZ_CP134878.1"/>
</dbReference>
<gene>
    <name evidence="3" type="ORF">RN605_05170</name>
    <name evidence="2" type="ORF">RN608_11870</name>
</gene>
<keyword evidence="4" id="KW-1185">Reference proteome</keyword>
<evidence type="ECO:0000313" key="4">
    <source>
        <dbReference type="Proteomes" id="UP001304515"/>
    </source>
</evidence>
<name>A0AA96EXJ2_9FLAO</name>
<evidence type="ECO:0000313" key="3">
    <source>
        <dbReference type="EMBL" id="WNM22751.1"/>
    </source>
</evidence>
<sequence length="154" mass="17976">MKKRDLNILLLLLTFSVSTFAQQSMTFDQAVKKGIYKKLDSIYPGGIDGNPEKSLFKNQDAYIKSYQQFIYELSDFLKKNNFKWGKQVSCFNKIYFSKKGTVDYFLYNFKEGELTETQAKQFDKLLKKFVKNAKFSLPTETPFAQCSPVKYNDL</sequence>
<accession>A0AA96F6I9</accession>